<dbReference type="Gene3D" id="1.20.80.10">
    <property type="match status" value="1"/>
</dbReference>
<dbReference type="SUPFAM" id="SSF47031">
    <property type="entry name" value="Second domain of FERM"/>
    <property type="match status" value="1"/>
</dbReference>
<keyword evidence="4" id="KW-1185">Reference proteome</keyword>
<dbReference type="InterPro" id="IPR047145">
    <property type="entry name" value="FRMD6-like"/>
</dbReference>
<dbReference type="PROSITE" id="PS50057">
    <property type="entry name" value="FERM_3"/>
    <property type="match status" value="1"/>
</dbReference>
<evidence type="ECO:0000259" key="2">
    <source>
        <dbReference type="PROSITE" id="PS50057"/>
    </source>
</evidence>
<protein>
    <submittedName>
        <fullName evidence="3">FERM domain containing 1</fullName>
    </submittedName>
</protein>
<dbReference type="PANTHER" id="PTHR13429:SF7">
    <property type="entry name" value="FERM DOMAIN-CONTAINING PROTEIN 1"/>
    <property type="match status" value="1"/>
</dbReference>
<feature type="region of interest" description="Disordered" evidence="1">
    <location>
        <begin position="323"/>
        <end position="395"/>
    </location>
</feature>
<dbReference type="SMART" id="SM01196">
    <property type="entry name" value="FERM_C"/>
    <property type="match status" value="1"/>
</dbReference>
<evidence type="ECO:0000256" key="1">
    <source>
        <dbReference type="SAM" id="MobiDB-lite"/>
    </source>
</evidence>
<dbReference type="Pfam" id="PF00373">
    <property type="entry name" value="FERM_M"/>
    <property type="match status" value="1"/>
</dbReference>
<reference evidence="3" key="3">
    <citation type="submission" date="2025-09" db="UniProtKB">
        <authorList>
            <consortium name="Ensembl"/>
        </authorList>
    </citation>
    <scope>IDENTIFICATION</scope>
</reference>
<dbReference type="SUPFAM" id="SSF50729">
    <property type="entry name" value="PH domain-like"/>
    <property type="match status" value="1"/>
</dbReference>
<dbReference type="InterPro" id="IPR029071">
    <property type="entry name" value="Ubiquitin-like_domsf"/>
</dbReference>
<dbReference type="InterPro" id="IPR011993">
    <property type="entry name" value="PH-like_dom_sf"/>
</dbReference>
<feature type="domain" description="FERM" evidence="2">
    <location>
        <begin position="6"/>
        <end position="310"/>
    </location>
</feature>
<dbReference type="CDD" id="cd14473">
    <property type="entry name" value="FERM_B-lobe"/>
    <property type="match status" value="1"/>
</dbReference>
<dbReference type="PANTHER" id="PTHR13429">
    <property type="entry name" value="FERM DOMAIN (PROTEIN4.1-EZRIN-RADIXIN-MOESIN) FAMILY"/>
    <property type="match status" value="1"/>
</dbReference>
<dbReference type="Proteomes" id="UP000008912">
    <property type="component" value="Unassembled WGS sequence"/>
</dbReference>
<dbReference type="AlphaFoldDB" id="A0A7N5KJY3"/>
<dbReference type="InterPro" id="IPR018980">
    <property type="entry name" value="FERM_PH-like_C"/>
</dbReference>
<feature type="compositionally biased region" description="Low complexity" evidence="1">
    <location>
        <begin position="349"/>
        <end position="364"/>
    </location>
</feature>
<accession>A0A7N5KJY3</accession>
<dbReference type="InterPro" id="IPR018979">
    <property type="entry name" value="FERM_N"/>
</dbReference>
<organism evidence="3 4">
    <name type="scientific">Ailuropoda melanoleuca</name>
    <name type="common">Giant panda</name>
    <dbReference type="NCBI Taxonomy" id="9646"/>
    <lineage>
        <taxon>Eukaryota</taxon>
        <taxon>Metazoa</taxon>
        <taxon>Chordata</taxon>
        <taxon>Craniata</taxon>
        <taxon>Vertebrata</taxon>
        <taxon>Euteleostomi</taxon>
        <taxon>Mammalia</taxon>
        <taxon>Eutheria</taxon>
        <taxon>Laurasiatheria</taxon>
        <taxon>Carnivora</taxon>
        <taxon>Caniformia</taxon>
        <taxon>Ursidae</taxon>
        <taxon>Ailuropoda</taxon>
    </lineage>
</organism>
<dbReference type="SMART" id="SM00295">
    <property type="entry name" value="B41"/>
    <property type="match status" value="1"/>
</dbReference>
<dbReference type="InterPro" id="IPR035963">
    <property type="entry name" value="FERM_2"/>
</dbReference>
<evidence type="ECO:0000313" key="4">
    <source>
        <dbReference type="Proteomes" id="UP000008912"/>
    </source>
</evidence>
<dbReference type="InParanoid" id="A0A7N5KJY3"/>
<name>A0A7N5KJY3_AILME</name>
<gene>
    <name evidence="3" type="primary">FRMD1</name>
</gene>
<dbReference type="GeneTree" id="ENSGT00940000162787"/>
<dbReference type="InterPro" id="IPR041781">
    <property type="entry name" value="FRMD6-FERM_C"/>
</dbReference>
<dbReference type="GO" id="GO:0035332">
    <property type="term" value="P:positive regulation of hippo signaling"/>
    <property type="evidence" value="ECO:0007669"/>
    <property type="project" value="TreeGrafter"/>
</dbReference>
<dbReference type="Ensembl" id="ENSAMET00000036307.1">
    <property type="protein sequence ID" value="ENSAMEP00000041303.1"/>
    <property type="gene ID" value="ENSAMEG00000009505.2"/>
</dbReference>
<feature type="compositionally biased region" description="Basic and acidic residues" evidence="1">
    <location>
        <begin position="323"/>
        <end position="332"/>
    </location>
</feature>
<reference evidence="3" key="2">
    <citation type="submission" date="2025-08" db="UniProtKB">
        <authorList>
            <consortium name="Ensembl"/>
        </authorList>
    </citation>
    <scope>IDENTIFICATION</scope>
</reference>
<evidence type="ECO:0000313" key="3">
    <source>
        <dbReference type="Ensembl" id="ENSAMEP00000041303.1"/>
    </source>
</evidence>
<dbReference type="InterPro" id="IPR014352">
    <property type="entry name" value="FERM/acyl-CoA-bd_prot_sf"/>
</dbReference>
<sequence>MTTEPRDVLVLLPTREQLRLVVGVQATGRELFQQVCDMASLRDAHFFGLSVVRNDEYVFMDLGQKLSGYFSKDWKQEGRKGSGRPRAPFVTFLRVQFYVEDGRLLSDRTARHLYYCHLKERVLRSQCAHREEAYFLLAAYGLQADLGNHREPVHVGRYFEPHAYFPPWIVARRGSAYILRHAPAVHREQRGLSPTEAVLRFIREACRLEDVPVHFFKLYKDKKDDRPTVILGLTLNGMQIYQETSHAPELLYDFPWSHIGKVVFLGKKFEVQPDGLPSARKLVFYTGCAWRSRHLLRLLSASHQLRLVLQPALRRLRQREEAEEKKHYRESYISDTLDLDLDPGGRGSPGSPHSGGSRDSGGSSQHLPHRLSVRSADSHGSSHTSGIEADARPLEPGEMSVDAALGAEAPRAEAPACSSSTSQSSHCTDGGSGDRPEGDTQGWADDARGRPTAPQPGPRTAGNPCDEVHEQLPPGPVQGRPAPTGVRGVDAPRCGSAHLGLIHTAQLVQPAPLHPRDTARPPRALSTQHGCVYTAWLIHVASPVPLGLCLHSTATSIKRA</sequence>
<dbReference type="SUPFAM" id="SSF54236">
    <property type="entry name" value="Ubiquitin-like"/>
    <property type="match status" value="1"/>
</dbReference>
<dbReference type="InterPro" id="IPR000299">
    <property type="entry name" value="FERM_domain"/>
</dbReference>
<feature type="region of interest" description="Disordered" evidence="1">
    <location>
        <begin position="408"/>
        <end position="487"/>
    </location>
</feature>
<dbReference type="InterPro" id="IPR019748">
    <property type="entry name" value="FERM_central"/>
</dbReference>
<dbReference type="Gene3D" id="2.30.29.30">
    <property type="entry name" value="Pleckstrin-homology domain (PH domain)/Phosphotyrosine-binding domain (PTB)"/>
    <property type="match status" value="1"/>
</dbReference>
<dbReference type="Pfam" id="PF09379">
    <property type="entry name" value="FERM_N"/>
    <property type="match status" value="1"/>
</dbReference>
<dbReference type="CDD" id="cd13185">
    <property type="entry name" value="FERM_C_FRMD1_FRMD6"/>
    <property type="match status" value="1"/>
</dbReference>
<feature type="compositionally biased region" description="Low complexity" evidence="1">
    <location>
        <begin position="408"/>
        <end position="425"/>
    </location>
</feature>
<proteinExistence type="predicted"/>
<dbReference type="Pfam" id="PF09380">
    <property type="entry name" value="FERM_C"/>
    <property type="match status" value="1"/>
</dbReference>
<dbReference type="InterPro" id="IPR019749">
    <property type="entry name" value="Band_41_domain"/>
</dbReference>
<dbReference type="GO" id="GO:0098592">
    <property type="term" value="C:cytoplasmic side of apical plasma membrane"/>
    <property type="evidence" value="ECO:0007669"/>
    <property type="project" value="TreeGrafter"/>
</dbReference>
<reference evidence="3 4" key="1">
    <citation type="journal article" date="2010" name="Nature">
        <title>The sequence and de novo assembly of the giant panda genome.</title>
        <authorList>
            <person name="Li R."/>
            <person name="Fan W."/>
            <person name="Tian G."/>
            <person name="Zhu H."/>
            <person name="He L."/>
            <person name="Cai J."/>
            <person name="Huang Q."/>
            <person name="Cai Q."/>
            <person name="Li B."/>
            <person name="Bai Y."/>
            <person name="Zhang Z."/>
            <person name="Zhang Y."/>
            <person name="Wang W."/>
            <person name="Li J."/>
            <person name="Wei F."/>
            <person name="Li H."/>
            <person name="Jian M."/>
            <person name="Li J."/>
            <person name="Zhang Z."/>
            <person name="Nielsen R."/>
            <person name="Li D."/>
            <person name="Gu W."/>
            <person name="Yang Z."/>
            <person name="Xuan Z."/>
            <person name="Ryder O.A."/>
            <person name="Leung F.C."/>
            <person name="Zhou Y."/>
            <person name="Cao J."/>
            <person name="Sun X."/>
            <person name="Fu Y."/>
            <person name="Fang X."/>
            <person name="Guo X."/>
            <person name="Wang B."/>
            <person name="Hou R."/>
            <person name="Shen F."/>
            <person name="Mu B."/>
            <person name="Ni P."/>
            <person name="Lin R."/>
            <person name="Qian W."/>
            <person name="Wang G."/>
            <person name="Yu C."/>
            <person name="Nie W."/>
            <person name="Wang J."/>
            <person name="Wu Z."/>
            <person name="Liang H."/>
            <person name="Min J."/>
            <person name="Wu Q."/>
            <person name="Cheng S."/>
            <person name="Ruan J."/>
            <person name="Wang M."/>
            <person name="Shi Z."/>
            <person name="Wen M."/>
            <person name="Liu B."/>
            <person name="Ren X."/>
            <person name="Zheng H."/>
            <person name="Dong D."/>
            <person name="Cook K."/>
            <person name="Shan G."/>
            <person name="Zhang H."/>
            <person name="Kosiol C."/>
            <person name="Xie X."/>
            <person name="Lu Z."/>
            <person name="Zheng H."/>
            <person name="Li Y."/>
            <person name="Steiner C.C."/>
            <person name="Lam T.T."/>
            <person name="Lin S."/>
            <person name="Zhang Q."/>
            <person name="Li G."/>
            <person name="Tian J."/>
            <person name="Gong T."/>
            <person name="Liu H."/>
            <person name="Zhang D."/>
            <person name="Fang L."/>
            <person name="Ye C."/>
            <person name="Zhang J."/>
            <person name="Hu W."/>
            <person name="Xu A."/>
            <person name="Ren Y."/>
            <person name="Zhang G."/>
            <person name="Bruford M.W."/>
            <person name="Li Q."/>
            <person name="Ma L."/>
            <person name="Guo Y."/>
            <person name="An N."/>
            <person name="Hu Y."/>
            <person name="Zheng Y."/>
            <person name="Shi Y."/>
            <person name="Li Z."/>
            <person name="Liu Q."/>
            <person name="Chen Y."/>
            <person name="Zhao J."/>
            <person name="Qu N."/>
            <person name="Zhao S."/>
            <person name="Tian F."/>
            <person name="Wang X."/>
            <person name="Wang H."/>
            <person name="Xu L."/>
            <person name="Liu X."/>
            <person name="Vinar T."/>
            <person name="Wang Y."/>
            <person name="Lam T.W."/>
            <person name="Yiu S.M."/>
            <person name="Liu S."/>
            <person name="Zhang H."/>
            <person name="Li D."/>
            <person name="Huang Y."/>
            <person name="Wang X."/>
            <person name="Yang G."/>
            <person name="Jiang Z."/>
            <person name="Wang J."/>
            <person name="Qin N."/>
            <person name="Li L."/>
            <person name="Li J."/>
            <person name="Bolund L."/>
            <person name="Kristiansen K."/>
            <person name="Wong G.K."/>
            <person name="Olson M."/>
            <person name="Zhang X."/>
            <person name="Li S."/>
            <person name="Yang H."/>
            <person name="Wang J."/>
            <person name="Wang J."/>
        </authorList>
    </citation>
    <scope>NUCLEOTIDE SEQUENCE [LARGE SCALE GENOMIC DNA]</scope>
</reference>
<dbReference type="Gene3D" id="3.10.20.90">
    <property type="entry name" value="Phosphatidylinositol 3-kinase Catalytic Subunit, Chain A, domain 1"/>
    <property type="match status" value="1"/>
</dbReference>